<evidence type="ECO:0000256" key="7">
    <source>
        <dbReference type="ARBA" id="ARBA00023034"/>
    </source>
</evidence>
<dbReference type="GeneID" id="127353124"/>
<dbReference type="InterPro" id="IPR013041">
    <property type="entry name" value="Clathrin_app_Ig-like_sf"/>
</dbReference>
<dbReference type="InterPro" id="IPR026739">
    <property type="entry name" value="AP_beta"/>
</dbReference>
<dbReference type="Pfam" id="PF24080">
    <property type="entry name" value="AP3B1_C_2"/>
    <property type="match status" value="1"/>
</dbReference>
<evidence type="ECO:0000256" key="10">
    <source>
        <dbReference type="ARBA" id="ARBA00023570"/>
    </source>
</evidence>
<evidence type="ECO:0000313" key="15">
    <source>
        <dbReference type="Proteomes" id="UP000694389"/>
    </source>
</evidence>
<comment type="subcellular location">
    <subcellularLocation>
        <location evidence="1">Cytoplasmic vesicle</location>
        <location evidence="1">Clathrin-coated vesicle membrane</location>
        <topology evidence="1">Peripheral membrane protein</topology>
        <orientation evidence="1">Cytoplasmic side</orientation>
    </subcellularLocation>
    <subcellularLocation>
        <location evidence="2">Golgi apparatus</location>
    </subcellularLocation>
</comment>
<evidence type="ECO:0000259" key="13">
    <source>
        <dbReference type="SMART" id="SM01355"/>
    </source>
</evidence>
<keyword evidence="4 11" id="KW-0813">Transport</keyword>
<dbReference type="GO" id="GO:0005794">
    <property type="term" value="C:Golgi apparatus"/>
    <property type="evidence" value="ECO:0007669"/>
    <property type="project" value="UniProtKB-SubCell"/>
</dbReference>
<sequence length="1141" mass="127300">MSASSAFNDEKGGSSSVGEPEYGHDPASGGIFSSDYKRHDDLKEMLDSNKDSLKLEAMKRIVAMIARGKNASDLFPAVVKNVACKNIEVKKLVYVYLVRYAEEQQDLALLSISTFQRGLKDPNQLIRASALRVLSSIRVTIIVPIMMLAIKEAASDMSPYVRKTAAHAIPKLYSLDPEQKDQLIEVIEKLLADKTTLVAGSVVMAFEEVCPERIDLIHKNYRKLCNLLIDVEEWGQVVIINMLTRYARTQFLNPNINESLLEEGSGGDKTFYGSDEDEDEDEEEKEKNAEAPAMAKRKPYVMDPDHRLLLRNTKPLLQSRNAAVVMAVAQLYFHLAPKAEVGVIAKALVRLLRSHSEVQYVVLQNVATMTIKRRGMFEPYLKSFYIRSTDPTQIKVLKLEVLTNLANETNISTILREFQTYIKSMDKDFVAATIQAIGRCATNIGEVRDTCLNGLVQLLSNRDELVVAESVVVIKKLLQMQPEKHSDIIKHMAKLTDNIQVPMARASILWLIGEYCEHVPKIAPDVLRKMAKSFTNEEDIVKLQIINLAAKLYLTNSKQTKLLTQYVLNLAKYDQNYDIRDRARFIRQLIVPTEKSGALSKYAKKLFLALKPAPVLESPFKDRDHFQLGSLSHLLNAKAGGYQELPDWPEAAPDPSVRNVEVKDSVFTLLERVTTLTSVPEWTKCSSREKRKEKKVEKPFYSDSEGESGPTESADSESDSASGSESGSGSEESGSGSESVESEEGSESEEEEEDEEEKNKKKKKKELKKPVQESESEQSSEEEERKPERKSKQRKSDSESESDEEESESESSQSESEDSESEAEIKKKKKAAESKPPTKPVKKENKKEKKEMSLLDLDDFEPAPSPQVTPVNTFLSNSLVTDLEGLSLSDTVLSPATIAPSSALKNYELLHRITGEGLSVEYCFSRQPFSPDANMVAVQMQFTNNATSDTKNLHMEDVKLQSGMRVKEFPEIELLPAGETAAAVMGIDFCDSTQAANFQLCTHTKKFFVSIQPPVGELMRPIFLTENEFKKEQGQLMGMNEITEKLTLDAKCRNEHAIVQRVTTAANLSRVPCGSDKECSPPVPPPDHPIHRFAGRTVTSSSLVLVTVATKEEGAAQLTVNCEKMLIGTMLVKDILLALTQ</sequence>
<protein>
    <recommendedName>
        <fullName evidence="11">AP-3 complex subunit beta</fullName>
    </recommendedName>
</protein>
<evidence type="ECO:0000256" key="6">
    <source>
        <dbReference type="ARBA" id="ARBA00022927"/>
    </source>
</evidence>
<dbReference type="InterPro" id="IPR026740">
    <property type="entry name" value="AP3_beta"/>
</dbReference>
<feature type="region of interest" description="Disordered" evidence="12">
    <location>
        <begin position="1"/>
        <end position="34"/>
    </location>
</feature>
<evidence type="ECO:0000256" key="3">
    <source>
        <dbReference type="ARBA" id="ARBA00006613"/>
    </source>
</evidence>
<feature type="compositionally biased region" description="Acidic residues" evidence="12">
    <location>
        <begin position="740"/>
        <end position="756"/>
    </location>
</feature>
<dbReference type="RefSeq" id="XP_051238087.1">
    <property type="nucleotide sequence ID" value="XM_051382127.1"/>
</dbReference>
<feature type="compositionally biased region" description="Low complexity" evidence="12">
    <location>
        <begin position="719"/>
        <end position="739"/>
    </location>
</feature>
<dbReference type="PIRSF" id="PIRSF037096">
    <property type="entry name" value="AP3_complex_beta"/>
    <property type="match status" value="1"/>
</dbReference>
<name>A0A8C4NZX8_DICLA</name>
<dbReference type="InterPro" id="IPR002553">
    <property type="entry name" value="Clathrin/coatomer_adapt-like_N"/>
</dbReference>
<evidence type="ECO:0000256" key="11">
    <source>
        <dbReference type="PIRNR" id="PIRNR037096"/>
    </source>
</evidence>
<evidence type="ECO:0000313" key="14">
    <source>
        <dbReference type="Ensembl" id="ENSDLAP00005059807.2"/>
    </source>
</evidence>
<reference evidence="14" key="1">
    <citation type="submission" date="2025-08" db="UniProtKB">
        <authorList>
            <consortium name="Ensembl"/>
        </authorList>
    </citation>
    <scope>IDENTIFICATION</scope>
</reference>
<evidence type="ECO:0000256" key="2">
    <source>
        <dbReference type="ARBA" id="ARBA00004555"/>
    </source>
</evidence>
<keyword evidence="15" id="KW-1185">Reference proteome</keyword>
<keyword evidence="8 11" id="KW-0472">Membrane</keyword>
<dbReference type="Proteomes" id="UP000694389">
    <property type="component" value="Unassembled WGS sequence"/>
</dbReference>
<feature type="region of interest" description="Disordered" evidence="12">
    <location>
        <begin position="262"/>
        <end position="296"/>
    </location>
</feature>
<feature type="compositionally biased region" description="Acidic residues" evidence="12">
    <location>
        <begin position="274"/>
        <end position="284"/>
    </location>
</feature>
<dbReference type="AlphaFoldDB" id="A0A8C4NZX8"/>
<feature type="region of interest" description="Disordered" evidence="12">
    <location>
        <begin position="684"/>
        <end position="851"/>
    </location>
</feature>
<dbReference type="InterPro" id="IPR011989">
    <property type="entry name" value="ARM-like"/>
</dbReference>
<proteinExistence type="inferred from homology"/>
<dbReference type="GO" id="GO:0006886">
    <property type="term" value="P:intracellular protein transport"/>
    <property type="evidence" value="ECO:0007669"/>
    <property type="project" value="InterPro"/>
</dbReference>
<keyword evidence="6 11" id="KW-0653">Protein transport</keyword>
<evidence type="ECO:0000256" key="8">
    <source>
        <dbReference type="ARBA" id="ARBA00023136"/>
    </source>
</evidence>
<feature type="compositionally biased region" description="Basic and acidic residues" evidence="12">
    <location>
        <begin position="686"/>
        <end position="700"/>
    </location>
</feature>
<dbReference type="InterPro" id="IPR016024">
    <property type="entry name" value="ARM-type_fold"/>
</dbReference>
<feature type="compositionally biased region" description="Polar residues" evidence="12">
    <location>
        <begin position="1"/>
        <end position="17"/>
    </location>
</feature>
<dbReference type="Gene3D" id="1.25.10.10">
    <property type="entry name" value="Leucine-rich Repeat Variant"/>
    <property type="match status" value="1"/>
</dbReference>
<feature type="compositionally biased region" description="Basic and acidic residues" evidence="12">
    <location>
        <begin position="841"/>
        <end position="851"/>
    </location>
</feature>
<dbReference type="Ensembl" id="ENSDLAT00005063354.2">
    <property type="protein sequence ID" value="ENSDLAP00005059807.2"/>
    <property type="gene ID" value="ENSDLAG00005025132.2"/>
</dbReference>
<evidence type="ECO:0000256" key="1">
    <source>
        <dbReference type="ARBA" id="ARBA00004145"/>
    </source>
</evidence>
<comment type="function">
    <text evidence="10">Subunit of non-clathrin- and clathrin-associated adaptor protein complex 3 (AP-3) that plays a role in protein sorting in the late-Golgi/trans-Golgi network (TGN) and/or endosomes. The AP complexes mediate both the recruitment of clathrin to membranes and the recognition of sorting signals within the cytosolic tails of transmembrane cargo molecules. AP-3 appears to be involved in the sorting of a subset of transmembrane proteins targeted to lysosomes and lysosome-related organelles. In concert with the BLOC-1 complex, AP-3 is required to target cargos into vesicles assembled at cell bodies for delivery into neurites and nerve terminals.</text>
</comment>
<dbReference type="Pfam" id="PF14796">
    <property type="entry name" value="AP3B1_C"/>
    <property type="match status" value="1"/>
</dbReference>
<organism evidence="14 15">
    <name type="scientific">Dicentrarchus labrax</name>
    <name type="common">European seabass</name>
    <name type="synonym">Morone labrax</name>
    <dbReference type="NCBI Taxonomy" id="13489"/>
    <lineage>
        <taxon>Eukaryota</taxon>
        <taxon>Metazoa</taxon>
        <taxon>Chordata</taxon>
        <taxon>Craniata</taxon>
        <taxon>Vertebrata</taxon>
        <taxon>Euteleostomi</taxon>
        <taxon>Actinopterygii</taxon>
        <taxon>Neopterygii</taxon>
        <taxon>Teleostei</taxon>
        <taxon>Neoteleostei</taxon>
        <taxon>Acanthomorphata</taxon>
        <taxon>Eupercaria</taxon>
        <taxon>Moronidae</taxon>
        <taxon>Dicentrarchus</taxon>
    </lineage>
</organism>
<dbReference type="InterPro" id="IPR029390">
    <property type="entry name" value="AP3B_C"/>
</dbReference>
<feature type="domain" description="AP-3 complex subunit beta C-terminal" evidence="13">
    <location>
        <begin position="847"/>
        <end position="994"/>
    </location>
</feature>
<evidence type="ECO:0000256" key="4">
    <source>
        <dbReference type="ARBA" id="ARBA00022448"/>
    </source>
</evidence>
<evidence type="ECO:0000256" key="9">
    <source>
        <dbReference type="ARBA" id="ARBA00023329"/>
    </source>
</evidence>
<dbReference type="Pfam" id="PF01602">
    <property type="entry name" value="Adaptin_N"/>
    <property type="match status" value="1"/>
</dbReference>
<feature type="compositionally biased region" description="Acidic residues" evidence="12">
    <location>
        <begin position="799"/>
        <end position="822"/>
    </location>
</feature>
<dbReference type="SUPFAM" id="SSF49348">
    <property type="entry name" value="Clathrin adaptor appendage domain"/>
    <property type="match status" value="1"/>
</dbReference>
<dbReference type="GO" id="GO:0030665">
    <property type="term" value="C:clathrin-coated vesicle membrane"/>
    <property type="evidence" value="ECO:0007669"/>
    <property type="project" value="UniProtKB-SubCell"/>
</dbReference>
<dbReference type="SUPFAM" id="SSF48371">
    <property type="entry name" value="ARM repeat"/>
    <property type="match status" value="1"/>
</dbReference>
<dbReference type="GO" id="GO:0030123">
    <property type="term" value="C:AP-3 adaptor complex"/>
    <property type="evidence" value="ECO:0007669"/>
    <property type="project" value="UniProtKB-UniRule"/>
</dbReference>
<evidence type="ECO:0000256" key="5">
    <source>
        <dbReference type="ARBA" id="ARBA00022553"/>
    </source>
</evidence>
<gene>
    <name evidence="14" type="primary">LOC127353124</name>
</gene>
<comment type="similarity">
    <text evidence="3 11">Belongs to the adaptor complexes large subunit family.</text>
</comment>
<dbReference type="GeneTree" id="ENSGT00940000156817"/>
<keyword evidence="5" id="KW-0597">Phosphoprotein</keyword>
<dbReference type="GO" id="GO:0016192">
    <property type="term" value="P:vesicle-mediated transport"/>
    <property type="evidence" value="ECO:0007669"/>
    <property type="project" value="InterPro"/>
</dbReference>
<reference evidence="14" key="2">
    <citation type="submission" date="2025-09" db="UniProtKB">
        <authorList>
            <consortium name="Ensembl"/>
        </authorList>
    </citation>
    <scope>IDENTIFICATION</scope>
</reference>
<keyword evidence="7" id="KW-0333">Golgi apparatus</keyword>
<dbReference type="SMART" id="SM01355">
    <property type="entry name" value="AP3B1_C"/>
    <property type="match status" value="1"/>
</dbReference>
<keyword evidence="9" id="KW-0968">Cytoplasmic vesicle</keyword>
<dbReference type="PANTHER" id="PTHR11134">
    <property type="entry name" value="ADAPTOR COMPLEX SUBUNIT BETA FAMILY MEMBER"/>
    <property type="match status" value="1"/>
</dbReference>
<dbReference type="InterPro" id="IPR056314">
    <property type="entry name" value="AP3B1/2_C"/>
</dbReference>
<accession>A0A8C4NZX8</accession>
<evidence type="ECO:0000256" key="12">
    <source>
        <dbReference type="SAM" id="MobiDB-lite"/>
    </source>
</evidence>